<sequence>MRRPLGKERPRFGQRHPVLAYFATVTAIALFALFPLISALISISVADASGCRVDEAGSYPCMMFGTDIGELLAFLFILGWLGMATVPLGFLGFLAWSAFVITRIIRKRRHAQQ</sequence>
<accession>A0ABT9PU25</accession>
<protein>
    <submittedName>
        <fullName evidence="2">Uncharacterized protein</fullName>
    </submittedName>
</protein>
<keyword evidence="1" id="KW-1133">Transmembrane helix</keyword>
<dbReference type="Proteomes" id="UP001241472">
    <property type="component" value="Unassembled WGS sequence"/>
</dbReference>
<proteinExistence type="predicted"/>
<comment type="caution">
    <text evidence="2">The sequence shown here is derived from an EMBL/GenBank/DDBJ whole genome shotgun (WGS) entry which is preliminary data.</text>
</comment>
<name>A0ABT9PU25_9HYPH</name>
<gene>
    <name evidence="2" type="ORF">J2T09_002733</name>
</gene>
<evidence type="ECO:0000313" key="2">
    <source>
        <dbReference type="EMBL" id="MDP9837973.1"/>
    </source>
</evidence>
<feature type="transmembrane region" description="Helical" evidence="1">
    <location>
        <begin position="72"/>
        <end position="101"/>
    </location>
</feature>
<keyword evidence="3" id="KW-1185">Reference proteome</keyword>
<reference evidence="2 3" key="1">
    <citation type="submission" date="2023-07" db="EMBL/GenBank/DDBJ databases">
        <title>Sorghum-associated microbial communities from plants grown in Nebraska, USA.</title>
        <authorList>
            <person name="Schachtman D."/>
        </authorList>
    </citation>
    <scope>NUCLEOTIDE SEQUENCE [LARGE SCALE GENOMIC DNA]</scope>
    <source>
        <strain evidence="2 3">DS1307</strain>
    </source>
</reference>
<organism evidence="2 3">
    <name type="scientific">Neorhizobium huautlense</name>
    <dbReference type="NCBI Taxonomy" id="67774"/>
    <lineage>
        <taxon>Bacteria</taxon>
        <taxon>Pseudomonadati</taxon>
        <taxon>Pseudomonadota</taxon>
        <taxon>Alphaproteobacteria</taxon>
        <taxon>Hyphomicrobiales</taxon>
        <taxon>Rhizobiaceae</taxon>
        <taxon>Rhizobium/Agrobacterium group</taxon>
        <taxon>Neorhizobium</taxon>
    </lineage>
</organism>
<keyword evidence="1" id="KW-0472">Membrane</keyword>
<dbReference type="EMBL" id="JAUSRF010000008">
    <property type="protein sequence ID" value="MDP9837973.1"/>
    <property type="molecule type" value="Genomic_DNA"/>
</dbReference>
<keyword evidence="1" id="KW-0812">Transmembrane</keyword>
<dbReference type="RefSeq" id="WP_306835461.1">
    <property type="nucleotide sequence ID" value="NZ_JAUSRF010000008.1"/>
</dbReference>
<evidence type="ECO:0000256" key="1">
    <source>
        <dbReference type="SAM" id="Phobius"/>
    </source>
</evidence>
<feature type="transmembrane region" description="Helical" evidence="1">
    <location>
        <begin position="20"/>
        <end position="43"/>
    </location>
</feature>
<evidence type="ECO:0000313" key="3">
    <source>
        <dbReference type="Proteomes" id="UP001241472"/>
    </source>
</evidence>